<dbReference type="GO" id="GO:0008270">
    <property type="term" value="F:zinc ion binding"/>
    <property type="evidence" value="ECO:0007669"/>
    <property type="project" value="UniProtKB-KW"/>
</dbReference>
<evidence type="ECO:0000256" key="1">
    <source>
        <dbReference type="ARBA" id="ARBA00022723"/>
    </source>
</evidence>
<dbReference type="PROSITE" id="PS50016">
    <property type="entry name" value="ZF_PHD_2"/>
    <property type="match status" value="1"/>
</dbReference>
<gene>
    <name evidence="7" type="ORF">PARMNEM_LOCUS14801</name>
</gene>
<keyword evidence="3" id="KW-0862">Zinc</keyword>
<feature type="domain" description="RING-type" evidence="6">
    <location>
        <begin position="4"/>
        <end position="53"/>
    </location>
</feature>
<dbReference type="Pfam" id="PF00628">
    <property type="entry name" value="PHD"/>
    <property type="match status" value="1"/>
</dbReference>
<comment type="caution">
    <text evidence="7">The sequence shown here is derived from an EMBL/GenBank/DDBJ whole genome shotgun (WGS) entry which is preliminary data.</text>
</comment>
<evidence type="ECO:0000313" key="8">
    <source>
        <dbReference type="Proteomes" id="UP001314205"/>
    </source>
</evidence>
<dbReference type="InterPro" id="IPR011011">
    <property type="entry name" value="Znf_FYVE_PHD"/>
</dbReference>
<reference evidence="7 8" key="1">
    <citation type="submission" date="2023-11" db="EMBL/GenBank/DDBJ databases">
        <authorList>
            <person name="Hedman E."/>
            <person name="Englund M."/>
            <person name="Stromberg M."/>
            <person name="Nyberg Akerstrom W."/>
            <person name="Nylinder S."/>
            <person name="Jareborg N."/>
            <person name="Kallberg Y."/>
            <person name="Kronander E."/>
        </authorList>
    </citation>
    <scope>NUCLEOTIDE SEQUENCE [LARGE SCALE GENOMIC DNA]</scope>
</reference>
<dbReference type="SUPFAM" id="SSF57903">
    <property type="entry name" value="FYVE/PHD zinc finger"/>
    <property type="match status" value="1"/>
</dbReference>
<evidence type="ECO:0000256" key="2">
    <source>
        <dbReference type="ARBA" id="ARBA00022771"/>
    </source>
</evidence>
<feature type="domain" description="PHD-type" evidence="5">
    <location>
        <begin position="1"/>
        <end position="55"/>
    </location>
</feature>
<proteinExistence type="predicted"/>
<dbReference type="InterPro" id="IPR001965">
    <property type="entry name" value="Znf_PHD"/>
</dbReference>
<dbReference type="InterPro" id="IPR019787">
    <property type="entry name" value="Znf_PHD-finger"/>
</dbReference>
<dbReference type="Proteomes" id="UP001314205">
    <property type="component" value="Unassembled WGS sequence"/>
</dbReference>
<evidence type="ECO:0000259" key="5">
    <source>
        <dbReference type="PROSITE" id="PS50016"/>
    </source>
</evidence>
<evidence type="ECO:0000259" key="6">
    <source>
        <dbReference type="PROSITE" id="PS50089"/>
    </source>
</evidence>
<dbReference type="EMBL" id="CAVLGL010000092">
    <property type="protein sequence ID" value="CAK1595299.1"/>
    <property type="molecule type" value="Genomic_DNA"/>
</dbReference>
<dbReference type="AlphaFoldDB" id="A0AAV1LML6"/>
<evidence type="ECO:0000313" key="7">
    <source>
        <dbReference type="EMBL" id="CAK1595299.1"/>
    </source>
</evidence>
<evidence type="ECO:0000256" key="4">
    <source>
        <dbReference type="PROSITE-ProRule" id="PRU00175"/>
    </source>
</evidence>
<dbReference type="InterPro" id="IPR019786">
    <property type="entry name" value="Zinc_finger_PHD-type_CS"/>
</dbReference>
<dbReference type="PROSITE" id="PS50089">
    <property type="entry name" value="ZF_RING_2"/>
    <property type="match status" value="1"/>
</dbReference>
<protein>
    <recommendedName>
        <fullName evidence="9">PHD-type domain-containing protein</fullName>
    </recommendedName>
</protein>
<dbReference type="InterPro" id="IPR013083">
    <property type="entry name" value="Znf_RING/FYVE/PHD"/>
</dbReference>
<accession>A0AAV1LML6</accession>
<dbReference type="Gene3D" id="3.30.40.10">
    <property type="entry name" value="Zinc/RING finger domain, C3HC4 (zinc finger)"/>
    <property type="match status" value="1"/>
</dbReference>
<dbReference type="InterPro" id="IPR001841">
    <property type="entry name" value="Znf_RING"/>
</dbReference>
<name>A0AAV1LML6_9NEOP</name>
<sequence>MVNCAACNKTIRGNQLMKCTKCDYQYHPLCVNMSEYRKITEITRSTWICPQCRCATPKIDNTNKPIRSPVVQWWLNHPLWQQTHVSYLCWLRK</sequence>
<evidence type="ECO:0008006" key="9">
    <source>
        <dbReference type="Google" id="ProtNLM"/>
    </source>
</evidence>
<keyword evidence="2 4" id="KW-0863">Zinc-finger</keyword>
<dbReference type="SMART" id="SM00249">
    <property type="entry name" value="PHD"/>
    <property type="match status" value="1"/>
</dbReference>
<evidence type="ECO:0000256" key="3">
    <source>
        <dbReference type="ARBA" id="ARBA00022833"/>
    </source>
</evidence>
<keyword evidence="8" id="KW-1185">Reference proteome</keyword>
<keyword evidence="1" id="KW-0479">Metal-binding</keyword>
<dbReference type="PROSITE" id="PS01359">
    <property type="entry name" value="ZF_PHD_1"/>
    <property type="match status" value="1"/>
</dbReference>
<organism evidence="7 8">
    <name type="scientific">Parnassius mnemosyne</name>
    <name type="common">clouded apollo</name>
    <dbReference type="NCBI Taxonomy" id="213953"/>
    <lineage>
        <taxon>Eukaryota</taxon>
        <taxon>Metazoa</taxon>
        <taxon>Ecdysozoa</taxon>
        <taxon>Arthropoda</taxon>
        <taxon>Hexapoda</taxon>
        <taxon>Insecta</taxon>
        <taxon>Pterygota</taxon>
        <taxon>Neoptera</taxon>
        <taxon>Endopterygota</taxon>
        <taxon>Lepidoptera</taxon>
        <taxon>Glossata</taxon>
        <taxon>Ditrysia</taxon>
        <taxon>Papilionoidea</taxon>
        <taxon>Papilionidae</taxon>
        <taxon>Parnassiinae</taxon>
        <taxon>Parnassini</taxon>
        <taxon>Parnassius</taxon>
        <taxon>Driopa</taxon>
    </lineage>
</organism>